<dbReference type="Proteomes" id="UP000664132">
    <property type="component" value="Unassembled WGS sequence"/>
</dbReference>
<keyword evidence="2" id="KW-1185">Reference proteome</keyword>
<comment type="caution">
    <text evidence="1">The sequence shown here is derived from an EMBL/GenBank/DDBJ whole genome shotgun (WGS) entry which is preliminary data.</text>
</comment>
<dbReference type="EMBL" id="JAFJYH010000073">
    <property type="protein sequence ID" value="KAG4421015.1"/>
    <property type="molecule type" value="Genomic_DNA"/>
</dbReference>
<dbReference type="PANTHER" id="PTHR40788:SF1">
    <property type="entry name" value="IPA PROTEIN"/>
    <property type="match status" value="1"/>
</dbReference>
<dbReference type="OrthoDB" id="2922289at2759"/>
<sequence length="571" mass="65731">MVERCPEDIQDEAALCAATRAAREDVLLEAWPDIPLTHRPDFALFHRFETLQYPVSDPHELIAAKFPWLNPEDLSQGKTFLMLLDARARNAPKKFARSDLQASVMSRAGQVRFYFYVRNSKVGIWSLEGDNPNTYGRVISLLGIDRAQDQLSNQFDYTIPDGLLILEIQQKLLQFLENCCESILHDKPLPNPSAGWTSLNEINRNTPYQPPESPNIQQLTSLLAAKLTISAGYFLETVQSDHHSRLEAVYDSQGHTDPATDSQDYWELCARTVAEKAYWSVILAGIDFGLATKIHCIYETLPNKGHLSIDELESPQNIEFLETMLCLRHSLVNQVHLEDSKRMPYDVFGPFDSDQLDYPCWEPRKRQSIDQMRRAEKCLDQYWEKFDHGFHSSCDKSIVDYHPPVFKCRKIIRTPEQEPNSKPKPNISGIALDEIDIALAQNPIFIQGDVLLPVQQFLAIDRTQFTFTERSLKVFRKVFKMPYPGTPAEVKWTDFLTAMRVIGFDIVKQYGSLWLFTPLSLGVDRSIFLYEPQIGFDARSGVLEMDFKHAQRLAQRLNYAYGWDETWFVKY</sequence>
<protein>
    <submittedName>
        <fullName evidence="1">Uncharacterized protein</fullName>
    </submittedName>
</protein>
<organism evidence="1 2">
    <name type="scientific">Cadophora malorum</name>
    <dbReference type="NCBI Taxonomy" id="108018"/>
    <lineage>
        <taxon>Eukaryota</taxon>
        <taxon>Fungi</taxon>
        <taxon>Dikarya</taxon>
        <taxon>Ascomycota</taxon>
        <taxon>Pezizomycotina</taxon>
        <taxon>Leotiomycetes</taxon>
        <taxon>Helotiales</taxon>
        <taxon>Ploettnerulaceae</taxon>
        <taxon>Cadophora</taxon>
    </lineage>
</organism>
<accession>A0A8H7W8E8</accession>
<reference evidence="1" key="1">
    <citation type="submission" date="2021-02" db="EMBL/GenBank/DDBJ databases">
        <title>Genome sequence Cadophora malorum strain M34.</title>
        <authorList>
            <person name="Stefanovic E."/>
            <person name="Vu D."/>
            <person name="Scully C."/>
            <person name="Dijksterhuis J."/>
            <person name="Roader J."/>
            <person name="Houbraken J."/>
        </authorList>
    </citation>
    <scope>NUCLEOTIDE SEQUENCE</scope>
    <source>
        <strain evidence="1">M34</strain>
    </source>
</reference>
<proteinExistence type="predicted"/>
<dbReference type="PANTHER" id="PTHR40788">
    <property type="entry name" value="CLR5 DOMAIN-CONTAINING PROTEIN-RELATED"/>
    <property type="match status" value="1"/>
</dbReference>
<dbReference type="AlphaFoldDB" id="A0A8H7W8E8"/>
<name>A0A8H7W8E8_9HELO</name>
<evidence type="ECO:0000313" key="2">
    <source>
        <dbReference type="Proteomes" id="UP000664132"/>
    </source>
</evidence>
<evidence type="ECO:0000313" key="1">
    <source>
        <dbReference type="EMBL" id="KAG4421015.1"/>
    </source>
</evidence>
<gene>
    <name evidence="1" type="ORF">IFR04_005884</name>
</gene>